<reference evidence="1 2" key="1">
    <citation type="journal article" date="2015" name="Genome Biol.">
        <title>Comparative genomics of Steinernema reveals deeply conserved gene regulatory networks.</title>
        <authorList>
            <person name="Dillman A.R."/>
            <person name="Macchietto M."/>
            <person name="Porter C.F."/>
            <person name="Rogers A."/>
            <person name="Williams B."/>
            <person name="Antoshechkin I."/>
            <person name="Lee M.M."/>
            <person name="Goodwin Z."/>
            <person name="Lu X."/>
            <person name="Lewis E.E."/>
            <person name="Goodrich-Blair H."/>
            <person name="Stock S.P."/>
            <person name="Adams B.J."/>
            <person name="Sternberg P.W."/>
            <person name="Mortazavi A."/>
        </authorList>
    </citation>
    <scope>NUCLEOTIDE SEQUENCE [LARGE SCALE GENOMIC DNA]</scope>
    <source>
        <strain evidence="1 2">ALL</strain>
    </source>
</reference>
<dbReference type="Proteomes" id="UP000298663">
    <property type="component" value="Unassembled WGS sequence"/>
</dbReference>
<reference evidence="1 2" key="2">
    <citation type="journal article" date="2019" name="G3 (Bethesda)">
        <title>Hybrid Assembly of the Genome of the Entomopathogenic Nematode Steinernema carpocapsae Identifies the X-Chromosome.</title>
        <authorList>
            <person name="Serra L."/>
            <person name="Macchietto M."/>
            <person name="Macias-Munoz A."/>
            <person name="McGill C.J."/>
            <person name="Rodriguez I.M."/>
            <person name="Rodriguez B."/>
            <person name="Murad R."/>
            <person name="Mortazavi A."/>
        </authorList>
    </citation>
    <scope>NUCLEOTIDE SEQUENCE [LARGE SCALE GENOMIC DNA]</scope>
    <source>
        <strain evidence="1 2">ALL</strain>
    </source>
</reference>
<evidence type="ECO:0000313" key="2">
    <source>
        <dbReference type="Proteomes" id="UP000298663"/>
    </source>
</evidence>
<evidence type="ECO:0008006" key="3">
    <source>
        <dbReference type="Google" id="ProtNLM"/>
    </source>
</evidence>
<dbReference type="AlphaFoldDB" id="A0A4V5ZXH4"/>
<gene>
    <name evidence="1" type="ORF">L596_029382</name>
</gene>
<comment type="caution">
    <text evidence="1">The sequence shown here is derived from an EMBL/GenBank/DDBJ whole genome shotgun (WGS) entry which is preliminary data.</text>
</comment>
<accession>A0A4V5ZXH4</accession>
<keyword evidence="2" id="KW-1185">Reference proteome</keyword>
<evidence type="ECO:0000313" key="1">
    <source>
        <dbReference type="EMBL" id="TKR59755.1"/>
    </source>
</evidence>
<organism evidence="1 2">
    <name type="scientific">Steinernema carpocapsae</name>
    <name type="common">Entomopathogenic nematode</name>
    <dbReference type="NCBI Taxonomy" id="34508"/>
    <lineage>
        <taxon>Eukaryota</taxon>
        <taxon>Metazoa</taxon>
        <taxon>Ecdysozoa</taxon>
        <taxon>Nematoda</taxon>
        <taxon>Chromadorea</taxon>
        <taxon>Rhabditida</taxon>
        <taxon>Tylenchina</taxon>
        <taxon>Panagrolaimomorpha</taxon>
        <taxon>Strongyloidoidea</taxon>
        <taxon>Steinernematidae</taxon>
        <taxon>Steinernema</taxon>
    </lineage>
</organism>
<name>A0A4V5ZXH4_STECR</name>
<sequence length="417" mass="47842">MIYWQKSALNRFNFRTLSLTGHFSALITWHKKMQASTSFTSVSTCCSLSASTSSFQSEKPDNFPKRIANTILFKWTHGKLRWKHAMKKIYSRKYKVKSAEECYQLEFEGAILRNSILYDCLSNIGPISFSKIPRTYGLEDLPDRLLLRIMQMAEDPRPLTSICPRFTRLLERNIGSFERVQLHREVVYRYDRLRKTTKVFVLKEGRSIRTPEREADNLTEVFGKSPVKLICKMTFESEVPVHEHVPELLDLRQKGVLVVTNLVFTGGALSTQTHLRGADLSQFSQASFLGFIRSLLPQLKSLSLFTSQHFSYSVNLLELVRDLEFIGIMYSRLPCFVLTVEDVKQVIKFWLSAKNRQTATIYCRLTPDSDPTDFEEMDKKKCVLVSTGENGVIAGILCLSTNGNSLNFDVFCSSTRR</sequence>
<dbReference type="EMBL" id="AZBU02000012">
    <property type="protein sequence ID" value="TKR59755.1"/>
    <property type="molecule type" value="Genomic_DNA"/>
</dbReference>
<dbReference type="STRING" id="34508.A0A4V5ZXH4"/>
<dbReference type="OrthoDB" id="5815644at2759"/>
<protein>
    <recommendedName>
        <fullName evidence="3">F-box domain-containing protein</fullName>
    </recommendedName>
</protein>
<proteinExistence type="predicted"/>